<feature type="compositionally biased region" description="Low complexity" evidence="1">
    <location>
        <begin position="72"/>
        <end position="83"/>
    </location>
</feature>
<evidence type="ECO:0000256" key="1">
    <source>
        <dbReference type="SAM" id="MobiDB-lite"/>
    </source>
</evidence>
<sequence>MRSSIRLNSLKHPKLQPGRDHKICTPSEIGKGQKIVRRKNNRAGALQPIQGQNMEAPRTYAHALATVVPPKSQTQTRSSTRRSANANIPANHQNLVNETRTAPSVPSNTGNPVGPEVCEIHEHLAAGNRAAPGVPPNPGNPVGLGIPEIHEHPAAGNRAAPGSRLILEILLALEYLKYMNICYWKSCCSWGPA</sequence>
<name>A0AAV7HTT3_COTGL</name>
<dbReference type="AlphaFoldDB" id="A0AAV7HTT3"/>
<dbReference type="EMBL" id="JAHXZJ010002982">
    <property type="protein sequence ID" value="KAH0535055.1"/>
    <property type="molecule type" value="Genomic_DNA"/>
</dbReference>
<feature type="region of interest" description="Disordered" evidence="1">
    <location>
        <begin position="69"/>
        <end position="112"/>
    </location>
</feature>
<feature type="compositionally biased region" description="Polar residues" evidence="1">
    <location>
        <begin position="84"/>
        <end position="111"/>
    </location>
</feature>
<evidence type="ECO:0000313" key="3">
    <source>
        <dbReference type="Proteomes" id="UP000826195"/>
    </source>
</evidence>
<evidence type="ECO:0000313" key="2">
    <source>
        <dbReference type="EMBL" id="KAH0535055.1"/>
    </source>
</evidence>
<keyword evidence="3" id="KW-1185">Reference proteome</keyword>
<dbReference type="Proteomes" id="UP000826195">
    <property type="component" value="Unassembled WGS sequence"/>
</dbReference>
<gene>
    <name evidence="2" type="ORF">KQX54_012664</name>
</gene>
<protein>
    <submittedName>
        <fullName evidence="2">Uncharacterized protein</fullName>
    </submittedName>
</protein>
<comment type="caution">
    <text evidence="2">The sequence shown here is derived from an EMBL/GenBank/DDBJ whole genome shotgun (WGS) entry which is preliminary data.</text>
</comment>
<proteinExistence type="predicted"/>
<organism evidence="2 3">
    <name type="scientific">Cotesia glomerata</name>
    <name type="common">Lepidopteran parasitic wasp</name>
    <name type="synonym">Apanteles glomeratus</name>
    <dbReference type="NCBI Taxonomy" id="32391"/>
    <lineage>
        <taxon>Eukaryota</taxon>
        <taxon>Metazoa</taxon>
        <taxon>Ecdysozoa</taxon>
        <taxon>Arthropoda</taxon>
        <taxon>Hexapoda</taxon>
        <taxon>Insecta</taxon>
        <taxon>Pterygota</taxon>
        <taxon>Neoptera</taxon>
        <taxon>Endopterygota</taxon>
        <taxon>Hymenoptera</taxon>
        <taxon>Apocrita</taxon>
        <taxon>Ichneumonoidea</taxon>
        <taxon>Braconidae</taxon>
        <taxon>Microgastrinae</taxon>
        <taxon>Cotesia</taxon>
    </lineage>
</organism>
<feature type="region of interest" description="Disordered" evidence="1">
    <location>
        <begin position="1"/>
        <end position="22"/>
    </location>
</feature>
<reference evidence="2 3" key="1">
    <citation type="journal article" date="2021" name="J. Hered.">
        <title>A chromosome-level genome assembly of the parasitoid wasp, Cotesia glomerata (Hymenoptera: Braconidae).</title>
        <authorList>
            <person name="Pinto B.J."/>
            <person name="Weis J.J."/>
            <person name="Gamble T."/>
            <person name="Ode P.J."/>
            <person name="Paul R."/>
            <person name="Zaspel J.M."/>
        </authorList>
    </citation>
    <scope>NUCLEOTIDE SEQUENCE [LARGE SCALE GENOMIC DNA]</scope>
    <source>
        <strain evidence="2">CgM1</strain>
    </source>
</reference>
<accession>A0AAV7HTT3</accession>